<dbReference type="InterPro" id="IPR010982">
    <property type="entry name" value="Lambda_DNA-bd_dom_sf"/>
</dbReference>
<dbReference type="SUPFAM" id="SSF47413">
    <property type="entry name" value="lambda repressor-like DNA-binding domains"/>
    <property type="match status" value="1"/>
</dbReference>
<evidence type="ECO:0000259" key="1">
    <source>
        <dbReference type="PROSITE" id="PS50943"/>
    </source>
</evidence>
<evidence type="ECO:0000313" key="3">
    <source>
        <dbReference type="Proteomes" id="UP001159001"/>
    </source>
</evidence>
<dbReference type="Gene3D" id="1.10.260.40">
    <property type="entry name" value="lambda repressor-like DNA-binding domains"/>
    <property type="match status" value="1"/>
</dbReference>
<gene>
    <name evidence="2" type="ORF">OGX73_05190</name>
</gene>
<dbReference type="InterPro" id="IPR001387">
    <property type="entry name" value="Cro/C1-type_HTH"/>
</dbReference>
<proteinExistence type="predicted"/>
<dbReference type="GO" id="GO:0003677">
    <property type="term" value="F:DNA binding"/>
    <property type="evidence" value="ECO:0007669"/>
    <property type="project" value="InterPro"/>
</dbReference>
<reference evidence="2" key="1">
    <citation type="submission" date="2022-10" db="EMBL/GenBank/DDBJ databases">
        <title>Bacterial isolates recovered from the One Health project in Brazil.</title>
        <authorList>
            <person name="Valiatti T.B."/>
            <person name="Santos F."/>
            <person name="Cayo R."/>
            <person name="Gales A.C."/>
        </authorList>
    </citation>
    <scope>NUCLEOTIDE SEQUENCE</scope>
    <source>
        <strain evidence="2">PVR188</strain>
    </source>
</reference>
<dbReference type="SMART" id="SM00530">
    <property type="entry name" value="HTH_XRE"/>
    <property type="match status" value="1"/>
</dbReference>
<dbReference type="AlphaFoldDB" id="A0AAW6UAR9"/>
<feature type="domain" description="HTH cro/C1-type" evidence="1">
    <location>
        <begin position="25"/>
        <end position="79"/>
    </location>
</feature>
<protein>
    <submittedName>
        <fullName evidence="2">Helix-turn-helix domain-containing protein</fullName>
    </submittedName>
</protein>
<organism evidence="2 3">
    <name type="scientific">Providencia rettgeri</name>
    <dbReference type="NCBI Taxonomy" id="587"/>
    <lineage>
        <taxon>Bacteria</taxon>
        <taxon>Pseudomonadati</taxon>
        <taxon>Pseudomonadota</taxon>
        <taxon>Gammaproteobacteria</taxon>
        <taxon>Enterobacterales</taxon>
        <taxon>Morganellaceae</taxon>
        <taxon>Providencia</taxon>
    </lineage>
</organism>
<sequence>MRNNKLKTSIDNFQKVLTEQIGMELSHIRKEKGLSGKDLARKLKVSQQQISRYERGVCGLSCGMLYLILYYLEFSPCQFFNTLELKLSKKYPDYKFIAHNINNDILFFNQMNADSNFNKQTETILNSLCKR</sequence>
<dbReference type="Pfam" id="PF01381">
    <property type="entry name" value="HTH_3"/>
    <property type="match status" value="1"/>
</dbReference>
<comment type="caution">
    <text evidence="2">The sequence shown here is derived from an EMBL/GenBank/DDBJ whole genome shotgun (WGS) entry which is preliminary data.</text>
</comment>
<name>A0AAW6UAR9_PRORE</name>
<dbReference type="Proteomes" id="UP001159001">
    <property type="component" value="Unassembled WGS sequence"/>
</dbReference>
<accession>A0AAW6UAR9</accession>
<evidence type="ECO:0000313" key="2">
    <source>
        <dbReference type="EMBL" id="MDI9092012.1"/>
    </source>
</evidence>
<dbReference type="RefSeq" id="WP_283026781.1">
    <property type="nucleotide sequence ID" value="NZ_JAOWIN010000002.1"/>
</dbReference>
<dbReference type="PROSITE" id="PS50943">
    <property type="entry name" value="HTH_CROC1"/>
    <property type="match status" value="1"/>
</dbReference>
<dbReference type="CDD" id="cd00093">
    <property type="entry name" value="HTH_XRE"/>
    <property type="match status" value="1"/>
</dbReference>
<dbReference type="EMBL" id="JAOWIN010000002">
    <property type="protein sequence ID" value="MDI9092012.1"/>
    <property type="molecule type" value="Genomic_DNA"/>
</dbReference>